<dbReference type="Gene3D" id="1.20.58.1210">
    <property type="entry name" value="Exo84p, N-terminal helical domain"/>
    <property type="match status" value="1"/>
</dbReference>
<dbReference type="Gene3D" id="1.20.58.1220">
    <property type="entry name" value="Exo84p, C-terminal helical domain"/>
    <property type="match status" value="1"/>
</dbReference>
<keyword evidence="10" id="KW-1185">Reference proteome</keyword>
<feature type="region of interest" description="Disordered" evidence="7">
    <location>
        <begin position="637"/>
        <end position="682"/>
    </location>
</feature>
<dbReference type="Gene3D" id="2.30.29.30">
    <property type="entry name" value="Pleckstrin-homology domain (PH domain)/Phosphotyrosine-binding domain (PTB)"/>
    <property type="match status" value="1"/>
</dbReference>
<dbReference type="GO" id="GO:0030133">
    <property type="term" value="C:transport vesicle"/>
    <property type="evidence" value="ECO:0007669"/>
    <property type="project" value="UniProtKB-SubCell"/>
</dbReference>
<dbReference type="GO" id="GO:0000145">
    <property type="term" value="C:exocyst"/>
    <property type="evidence" value="ECO:0007669"/>
    <property type="project" value="InterPro"/>
</dbReference>
<feature type="compositionally biased region" description="Low complexity" evidence="7">
    <location>
        <begin position="750"/>
        <end position="770"/>
    </location>
</feature>
<protein>
    <recommendedName>
        <fullName evidence="3">Exocyst complex component EXO84</fullName>
    </recommendedName>
</protein>
<dbReference type="PANTHER" id="PTHR21426">
    <property type="entry name" value="EXOCYST COMPLEX COMPONENT 8"/>
    <property type="match status" value="1"/>
</dbReference>
<gene>
    <name evidence="9" type="ORF">D9615_001039</name>
</gene>
<dbReference type="GO" id="GO:0006893">
    <property type="term" value="P:Golgi to plasma membrane transport"/>
    <property type="evidence" value="ECO:0007669"/>
    <property type="project" value="TreeGrafter"/>
</dbReference>
<dbReference type="InterPro" id="IPR042560">
    <property type="entry name" value="Exo84_C_2"/>
</dbReference>
<feature type="region of interest" description="Disordered" evidence="7">
    <location>
        <begin position="735"/>
        <end position="916"/>
    </location>
</feature>
<dbReference type="InterPro" id="IPR032403">
    <property type="entry name" value="Exo84_C"/>
</dbReference>
<dbReference type="InterPro" id="IPR033961">
    <property type="entry name" value="Exo84"/>
</dbReference>
<feature type="compositionally biased region" description="Low complexity" evidence="7">
    <location>
        <begin position="840"/>
        <end position="860"/>
    </location>
</feature>
<comment type="caution">
    <text evidence="9">The sequence shown here is derived from an EMBL/GenBank/DDBJ whole genome shotgun (WGS) entry which is preliminary data.</text>
</comment>
<evidence type="ECO:0000256" key="5">
    <source>
        <dbReference type="ARBA" id="ARBA00022483"/>
    </source>
</evidence>
<comment type="subcellular location">
    <subcellularLocation>
        <location evidence="1">Cytoplasmic vesicle</location>
        <location evidence="1">Secretory vesicle</location>
    </subcellularLocation>
</comment>
<dbReference type="InterPro" id="IPR042561">
    <property type="entry name" value="Exo84_C_1"/>
</dbReference>
<sequence length="916" mass="99717">MPESSLRTPRRAPTRKATIAPPLPAGQPIPRGAPKARVDDRIKKRMSMRYAEMVASPTDINAVPPMPGLPPGVRAEGMMSLGAGMGMMGDSARVSGGKPLDDKRILEDEGFDPDAFLKLKLANSTEAELRSLQSSLRGVKGETDSELQRNVFKNYAEFVLISKEITSLETEMLELKDLLSEYKSMPSVLHIPDPTNQSSNPNIISTYKRSSVADLRIMYFNQMQELHAHIEGAAKFAPTTPGRHVVAEVEGVLSLNAATYKVVGRVRFVVLDDLVLVARRRRRKAAGGEASGSGGGTVNEGKLVAERCWPLSEMLVLDTKDSARMTNVFKIRHGKETHVYRTENPQDKKSLLAQFRHVAEELATKKRKEREGEHERRKSLWQAGAAGGGDRSSYAAMPDWMADLASRGGELPGVEMEAGAKEKAERDARWVGEWADDLTVAIALREWEKAVSLVEEGKAKLFTTPLLALKLPPLSSLLTTALLDSLSLPSVRKSTVVSLISYLGRLKAGPAARSTFLQMRTKVLKAHVRKIRFEGHVGTYVGDLAVVYFTGIKHTADWFLASFKENEVASSFIDWAKGQIEDFAETFRKQVFTSDVDPQVVENALIITYTQSKKLLQEYGLDFRYLLENLLVEKPKGSAKPVPQFSFEEHELPKIEPVPPSRRRTPAPPSNQPGQIPPALKIDSLAPPASAASHFSGLSPGGNSPLLSAASSYSTNSNYSDISAAMNNNNTPIASAVSASFKPPNRDGTRTPASAAPPRSRTPTSAAPPRSYTPVSAAPPRSRTPVSAAPPRSRTPVSAAPPRSRTPVSAAPPRSATILRTPAGSPAVPPLTAPPTQQDVPLVSPSPRRARSPPVSASPLRARDRDRDRDEEWTSDRERPPRTARSSPAPPPRSINRPGSTQRPPPVAVPQREGMF</sequence>
<evidence type="ECO:0000256" key="4">
    <source>
        <dbReference type="ARBA" id="ARBA00022448"/>
    </source>
</evidence>
<evidence type="ECO:0000256" key="1">
    <source>
        <dbReference type="ARBA" id="ARBA00004398"/>
    </source>
</evidence>
<feature type="compositionally biased region" description="Basic and acidic residues" evidence="7">
    <location>
        <begin position="364"/>
        <end position="378"/>
    </location>
</feature>
<dbReference type="OrthoDB" id="642193at2759"/>
<feature type="compositionally biased region" description="Pro residues" evidence="7">
    <location>
        <begin position="656"/>
        <end position="671"/>
    </location>
</feature>
<accession>A0A8H5HKR7</accession>
<dbReference type="PANTHER" id="PTHR21426:SF12">
    <property type="entry name" value="EXOCYST COMPLEX COMPONENT 8"/>
    <property type="match status" value="1"/>
</dbReference>
<comment type="similarity">
    <text evidence="2">Belongs to the EXO84 family.</text>
</comment>
<keyword evidence="6" id="KW-0653">Protein transport</keyword>
<dbReference type="SUPFAM" id="SSF74788">
    <property type="entry name" value="Cullin repeat-like"/>
    <property type="match status" value="1"/>
</dbReference>
<dbReference type="EMBL" id="JAACJP010000004">
    <property type="protein sequence ID" value="KAF5385336.1"/>
    <property type="molecule type" value="Genomic_DNA"/>
</dbReference>
<dbReference type="Pfam" id="PF08700">
    <property type="entry name" value="VPS51_Exo84_N"/>
    <property type="match status" value="1"/>
</dbReference>
<reference evidence="9 10" key="1">
    <citation type="journal article" date="2020" name="ISME J.">
        <title>Uncovering the hidden diversity of litter-decomposition mechanisms in mushroom-forming fungi.</title>
        <authorList>
            <person name="Floudas D."/>
            <person name="Bentzer J."/>
            <person name="Ahren D."/>
            <person name="Johansson T."/>
            <person name="Persson P."/>
            <person name="Tunlid A."/>
        </authorList>
    </citation>
    <scope>NUCLEOTIDE SEQUENCE [LARGE SCALE GENOMIC DNA]</scope>
    <source>
        <strain evidence="9 10">CBS 661.87</strain>
    </source>
</reference>
<feature type="region of interest" description="Disordered" evidence="7">
    <location>
        <begin position="364"/>
        <end position="388"/>
    </location>
</feature>
<dbReference type="Pfam" id="PF25345">
    <property type="entry name" value="PH_EXO84"/>
    <property type="match status" value="1"/>
</dbReference>
<dbReference type="GO" id="GO:0015031">
    <property type="term" value="P:protein transport"/>
    <property type="evidence" value="ECO:0007669"/>
    <property type="project" value="UniProtKB-KW"/>
</dbReference>
<evidence type="ECO:0000259" key="8">
    <source>
        <dbReference type="Pfam" id="PF16528"/>
    </source>
</evidence>
<feature type="domain" description="Exocyst component Exo84 C-terminal" evidence="8">
    <location>
        <begin position="429"/>
        <end position="623"/>
    </location>
</feature>
<evidence type="ECO:0000256" key="3">
    <source>
        <dbReference type="ARBA" id="ARBA00021269"/>
    </source>
</evidence>
<evidence type="ECO:0000313" key="9">
    <source>
        <dbReference type="EMBL" id="KAF5385336.1"/>
    </source>
</evidence>
<dbReference type="InterPro" id="IPR011993">
    <property type="entry name" value="PH-like_dom_sf"/>
</dbReference>
<evidence type="ECO:0000256" key="6">
    <source>
        <dbReference type="ARBA" id="ARBA00022927"/>
    </source>
</evidence>
<feature type="compositionally biased region" description="Basic and acidic residues" evidence="7">
    <location>
        <begin position="861"/>
        <end position="881"/>
    </location>
</feature>
<evidence type="ECO:0000256" key="2">
    <source>
        <dbReference type="ARBA" id="ARBA00007210"/>
    </source>
</evidence>
<evidence type="ECO:0000313" key="10">
    <source>
        <dbReference type="Proteomes" id="UP000565441"/>
    </source>
</evidence>
<proteinExistence type="inferred from homology"/>
<dbReference type="GO" id="GO:0006887">
    <property type="term" value="P:exocytosis"/>
    <property type="evidence" value="ECO:0007669"/>
    <property type="project" value="UniProtKB-KW"/>
</dbReference>
<evidence type="ECO:0000256" key="7">
    <source>
        <dbReference type="SAM" id="MobiDB-lite"/>
    </source>
</evidence>
<dbReference type="InterPro" id="IPR016159">
    <property type="entry name" value="Cullin_repeat-like_dom_sf"/>
</dbReference>
<dbReference type="AlphaFoldDB" id="A0A8H5HKR7"/>
<feature type="region of interest" description="Disordered" evidence="7">
    <location>
        <begin position="1"/>
        <end position="38"/>
    </location>
</feature>
<dbReference type="Proteomes" id="UP000565441">
    <property type="component" value="Unassembled WGS sequence"/>
</dbReference>
<dbReference type="SUPFAM" id="SSF50729">
    <property type="entry name" value="PH domain-like"/>
    <property type="match status" value="1"/>
</dbReference>
<dbReference type="Pfam" id="PF16528">
    <property type="entry name" value="Exo84_C"/>
    <property type="match status" value="1"/>
</dbReference>
<organism evidence="9 10">
    <name type="scientific">Tricholomella constricta</name>
    <dbReference type="NCBI Taxonomy" id="117010"/>
    <lineage>
        <taxon>Eukaryota</taxon>
        <taxon>Fungi</taxon>
        <taxon>Dikarya</taxon>
        <taxon>Basidiomycota</taxon>
        <taxon>Agaricomycotina</taxon>
        <taxon>Agaricomycetes</taxon>
        <taxon>Agaricomycetidae</taxon>
        <taxon>Agaricales</taxon>
        <taxon>Tricholomatineae</taxon>
        <taxon>Lyophyllaceae</taxon>
        <taxon>Tricholomella</taxon>
    </lineage>
</organism>
<name>A0A8H5HKR7_9AGAR</name>
<keyword evidence="4" id="KW-0813">Transport</keyword>
<keyword evidence="5" id="KW-0268">Exocytosis</keyword>